<organism evidence="1 2">
    <name type="scientific">Rhizophagus irregularis</name>
    <dbReference type="NCBI Taxonomy" id="588596"/>
    <lineage>
        <taxon>Eukaryota</taxon>
        <taxon>Fungi</taxon>
        <taxon>Fungi incertae sedis</taxon>
        <taxon>Mucoromycota</taxon>
        <taxon>Glomeromycotina</taxon>
        <taxon>Glomeromycetes</taxon>
        <taxon>Glomerales</taxon>
        <taxon>Glomeraceae</taxon>
        <taxon>Rhizophagus</taxon>
    </lineage>
</organism>
<dbReference type="OrthoDB" id="10502087at2759"/>
<dbReference type="AlphaFoldDB" id="A0A915YZP2"/>
<accession>A0A915YZP2</accession>
<comment type="caution">
    <text evidence="1">The sequence shown here is derived from an EMBL/GenBank/DDBJ whole genome shotgun (WGS) entry which is preliminary data.</text>
</comment>
<evidence type="ECO:0000313" key="2">
    <source>
        <dbReference type="Proteomes" id="UP000684084"/>
    </source>
</evidence>
<sequence length="85" mass="9490">MSSDKSEEIPWLEDLEVEEASSSEASGSKSLLLNQASKASINSKRKTTRAKLDMGIFRSVKASWTIQKNSKVFSSSSTKEWCRIM</sequence>
<name>A0A915YZP2_9GLOM</name>
<gene>
    <name evidence="1" type="ORF">CHRIB12_LOCUS6179</name>
</gene>
<reference evidence="1" key="1">
    <citation type="submission" date="2020-05" db="EMBL/GenBank/DDBJ databases">
        <authorList>
            <person name="Rincon C."/>
            <person name="Sanders R I."/>
            <person name="Robbins C."/>
            <person name="Chaturvedi A."/>
        </authorList>
    </citation>
    <scope>NUCLEOTIDE SEQUENCE</scope>
    <source>
        <strain evidence="1">CHB12</strain>
    </source>
</reference>
<dbReference type="EMBL" id="CAGKOT010000010">
    <property type="protein sequence ID" value="CAB5355766.1"/>
    <property type="molecule type" value="Genomic_DNA"/>
</dbReference>
<evidence type="ECO:0000313" key="1">
    <source>
        <dbReference type="EMBL" id="CAB5355766.1"/>
    </source>
</evidence>
<proteinExistence type="predicted"/>
<dbReference type="Proteomes" id="UP000684084">
    <property type="component" value="Unassembled WGS sequence"/>
</dbReference>
<protein>
    <submittedName>
        <fullName evidence="1">Uncharacterized protein</fullName>
    </submittedName>
</protein>